<comment type="caution">
    <text evidence="2">The sequence shown here is derived from an EMBL/GenBank/DDBJ whole genome shotgun (WGS) entry which is preliminary data.</text>
</comment>
<dbReference type="RefSeq" id="WP_154374174.1">
    <property type="nucleotide sequence ID" value="NZ_WKJK01000003.1"/>
</dbReference>
<dbReference type="AlphaFoldDB" id="A0A6I2KX20"/>
<evidence type="ECO:0000313" key="2">
    <source>
        <dbReference type="EMBL" id="MRW89547.1"/>
    </source>
</evidence>
<feature type="coiled-coil region" evidence="1">
    <location>
        <begin position="102"/>
        <end position="129"/>
    </location>
</feature>
<gene>
    <name evidence="2" type="ORF">GJ699_06075</name>
</gene>
<dbReference type="EMBL" id="WKJK01000003">
    <property type="protein sequence ID" value="MRW89547.1"/>
    <property type="molecule type" value="Genomic_DNA"/>
</dbReference>
<reference evidence="2 3" key="1">
    <citation type="submission" date="2019-11" db="EMBL/GenBank/DDBJ databases">
        <title>Novel species isolated from a subtropical stream in China.</title>
        <authorList>
            <person name="Lu H."/>
        </authorList>
    </citation>
    <scope>NUCLEOTIDE SEQUENCE [LARGE SCALE GENOMIC DNA]</scope>
    <source>
        <strain evidence="2 3">FT80W</strain>
    </source>
</reference>
<evidence type="ECO:0000313" key="3">
    <source>
        <dbReference type="Proteomes" id="UP000433309"/>
    </source>
</evidence>
<sequence>MRAFLRAVRDATGQLYRPAIYQRLLAAVAPERRPSTATLAAEKQALAGEAKQSATRAEDCEIVDVLALQTIDVEQLRLAVTDAIDAGMVRFARSAGGNGGQLAFYAARLSETEQQLLAVREQAARLATDLALARQLADHHERDAQRTGTALALEADAVAKLAAEVTEMRLFALRSIDEARGEARVWKERSVVLEAQRQLDARLLETFRQKAYRAGAEIPDLLRQDKRR</sequence>
<dbReference type="Proteomes" id="UP000433309">
    <property type="component" value="Unassembled WGS sequence"/>
</dbReference>
<proteinExistence type="predicted"/>
<name>A0A6I2KX20_9BURK</name>
<organism evidence="2 3">
    <name type="scientific">Duganella guangzhouensis</name>
    <dbReference type="NCBI Taxonomy" id="2666084"/>
    <lineage>
        <taxon>Bacteria</taxon>
        <taxon>Pseudomonadati</taxon>
        <taxon>Pseudomonadota</taxon>
        <taxon>Betaproteobacteria</taxon>
        <taxon>Burkholderiales</taxon>
        <taxon>Oxalobacteraceae</taxon>
        <taxon>Telluria group</taxon>
        <taxon>Duganella</taxon>
    </lineage>
</organism>
<protein>
    <submittedName>
        <fullName evidence="2">Uncharacterized protein</fullName>
    </submittedName>
</protein>
<accession>A0A6I2KX20</accession>
<keyword evidence="3" id="KW-1185">Reference proteome</keyword>
<evidence type="ECO:0000256" key="1">
    <source>
        <dbReference type="SAM" id="Coils"/>
    </source>
</evidence>
<keyword evidence="1" id="KW-0175">Coiled coil</keyword>